<evidence type="ECO:0000256" key="4">
    <source>
        <dbReference type="ARBA" id="ARBA00022475"/>
    </source>
</evidence>
<comment type="function">
    <text evidence="1 10">Controls the rotational direction of flagella during chemotaxis.</text>
</comment>
<keyword evidence="11" id="KW-0282">Flagellum</keyword>
<evidence type="ECO:0000313" key="11">
    <source>
        <dbReference type="EMBL" id="KEF31931.1"/>
    </source>
</evidence>
<evidence type="ECO:0000256" key="3">
    <source>
        <dbReference type="ARBA" id="ARBA00008281"/>
    </source>
</evidence>
<dbReference type="GO" id="GO:0009425">
    <property type="term" value="C:bacterial-type flagellum basal body"/>
    <property type="evidence" value="ECO:0007669"/>
    <property type="project" value="InterPro"/>
</dbReference>
<gene>
    <name evidence="11" type="ORF">D777_00565</name>
</gene>
<proteinExistence type="inferred from homology"/>
<keyword evidence="8 10" id="KW-1133">Transmembrane helix</keyword>
<comment type="subcellular location">
    <subcellularLocation>
        <location evidence="10">Cell inner membrane</location>
    </subcellularLocation>
    <subcellularLocation>
        <location evidence="2">Cell membrane</location>
        <topology evidence="2">Single-pass membrane protein</topology>
    </subcellularLocation>
</comment>
<dbReference type="InterPro" id="IPR005503">
    <property type="entry name" value="FliL"/>
</dbReference>
<dbReference type="PANTHER" id="PTHR35091">
    <property type="entry name" value="FLAGELLAR PROTEIN FLIL"/>
    <property type="match status" value="1"/>
</dbReference>
<dbReference type="GO" id="GO:0005886">
    <property type="term" value="C:plasma membrane"/>
    <property type="evidence" value="ECO:0007669"/>
    <property type="project" value="UniProtKB-SubCell"/>
</dbReference>
<comment type="similarity">
    <text evidence="3 10">Belongs to the FliL family.</text>
</comment>
<dbReference type="GO" id="GO:0006935">
    <property type="term" value="P:chemotaxis"/>
    <property type="evidence" value="ECO:0007669"/>
    <property type="project" value="UniProtKB-KW"/>
</dbReference>
<keyword evidence="10" id="KW-0997">Cell inner membrane</keyword>
<organism evidence="11 12">
    <name type="scientific">Marinobacter nitratireducens</name>
    <dbReference type="NCBI Taxonomy" id="1137280"/>
    <lineage>
        <taxon>Bacteria</taxon>
        <taxon>Pseudomonadati</taxon>
        <taxon>Pseudomonadota</taxon>
        <taxon>Gammaproteobacteria</taxon>
        <taxon>Pseudomonadales</taxon>
        <taxon>Marinobacteraceae</taxon>
        <taxon>Marinobacter</taxon>
    </lineage>
</organism>
<dbReference type="Proteomes" id="UP000035057">
    <property type="component" value="Unassembled WGS sequence"/>
</dbReference>
<evidence type="ECO:0000256" key="2">
    <source>
        <dbReference type="ARBA" id="ARBA00004162"/>
    </source>
</evidence>
<evidence type="ECO:0000256" key="5">
    <source>
        <dbReference type="ARBA" id="ARBA00022500"/>
    </source>
</evidence>
<dbReference type="STRING" id="1137280.D777_00565"/>
<keyword evidence="11" id="KW-0966">Cell projection</keyword>
<evidence type="ECO:0000256" key="9">
    <source>
        <dbReference type="ARBA" id="ARBA00023136"/>
    </source>
</evidence>
<comment type="caution">
    <text evidence="11">The sequence shown here is derived from an EMBL/GenBank/DDBJ whole genome shotgun (WGS) entry which is preliminary data.</text>
</comment>
<evidence type="ECO:0000256" key="8">
    <source>
        <dbReference type="ARBA" id="ARBA00022989"/>
    </source>
</evidence>
<keyword evidence="5 10" id="KW-0145">Chemotaxis</keyword>
<dbReference type="Pfam" id="PF03748">
    <property type="entry name" value="FliL"/>
    <property type="match status" value="1"/>
</dbReference>
<dbReference type="PANTHER" id="PTHR35091:SF2">
    <property type="entry name" value="FLAGELLAR PROTEIN FLIL"/>
    <property type="match status" value="1"/>
</dbReference>
<name>A0A072N346_9GAMM</name>
<keyword evidence="11" id="KW-0969">Cilium</keyword>
<evidence type="ECO:0000256" key="7">
    <source>
        <dbReference type="ARBA" id="ARBA00022779"/>
    </source>
</evidence>
<evidence type="ECO:0000256" key="6">
    <source>
        <dbReference type="ARBA" id="ARBA00022692"/>
    </source>
</evidence>
<keyword evidence="4" id="KW-1003">Cell membrane</keyword>
<dbReference type="OrthoDB" id="5616092at2"/>
<evidence type="ECO:0000256" key="1">
    <source>
        <dbReference type="ARBA" id="ARBA00002254"/>
    </source>
</evidence>
<accession>A0A072N346</accession>
<dbReference type="AlphaFoldDB" id="A0A072N346"/>
<sequence>MAENNASEAAPAKKGKLKMIIMLLVVIVLAIALSVVGTLWFLGDGLPGMGGDEGEASGEPAEEQFVPSTYVELEKPLVTTVQAEGRQRYAQVYLSLEAVDPQALAAAELHLPLIRSQLVMQLGSSDFNELQTPEGRRSLADRMLATVNQVLEQEGEPAIKAVLFRNFVVQ</sequence>
<keyword evidence="6 10" id="KW-0812">Transmembrane</keyword>
<feature type="transmembrane region" description="Helical" evidence="10">
    <location>
        <begin position="20"/>
        <end position="42"/>
    </location>
</feature>
<dbReference type="RefSeq" id="WP_036128293.1">
    <property type="nucleotide sequence ID" value="NZ_ANIE01000003.1"/>
</dbReference>
<dbReference type="EMBL" id="ANIE01000003">
    <property type="protein sequence ID" value="KEF31931.1"/>
    <property type="molecule type" value="Genomic_DNA"/>
</dbReference>
<protein>
    <recommendedName>
        <fullName evidence="10">Flagellar protein FliL</fullName>
    </recommendedName>
</protein>
<dbReference type="PATRIC" id="fig|1137280.3.peg.381"/>
<evidence type="ECO:0000313" key="12">
    <source>
        <dbReference type="Proteomes" id="UP000035057"/>
    </source>
</evidence>
<keyword evidence="7 10" id="KW-0283">Flagellar rotation</keyword>
<dbReference type="GO" id="GO:0071978">
    <property type="term" value="P:bacterial-type flagellum-dependent swarming motility"/>
    <property type="evidence" value="ECO:0007669"/>
    <property type="project" value="TreeGrafter"/>
</dbReference>
<keyword evidence="12" id="KW-1185">Reference proteome</keyword>
<reference evidence="11 12" key="1">
    <citation type="submission" date="2012-12" db="EMBL/GenBank/DDBJ databases">
        <title>Genome assembly of Marinobacter sp. AK21.</title>
        <authorList>
            <person name="Khatri I."/>
            <person name="Kumar R."/>
            <person name="Vaidya B."/>
            <person name="Subramanian S."/>
            <person name="Pinnaka A."/>
        </authorList>
    </citation>
    <scope>NUCLEOTIDE SEQUENCE [LARGE SCALE GENOMIC DNA]</scope>
    <source>
        <strain evidence="11 12">AK21</strain>
    </source>
</reference>
<evidence type="ECO:0000256" key="10">
    <source>
        <dbReference type="RuleBase" id="RU364125"/>
    </source>
</evidence>
<keyword evidence="9 10" id="KW-0472">Membrane</keyword>